<proteinExistence type="predicted"/>
<keyword evidence="4" id="KW-1185">Reference proteome</keyword>
<feature type="domain" description="Stability determinant" evidence="2">
    <location>
        <begin position="9"/>
        <end position="31"/>
    </location>
</feature>
<dbReference type="RefSeq" id="WP_340342689.1">
    <property type="nucleotide sequence ID" value="NZ_JBBKZT010000005.1"/>
</dbReference>
<evidence type="ECO:0000259" key="2">
    <source>
        <dbReference type="Pfam" id="PF21217"/>
    </source>
</evidence>
<feature type="region of interest" description="Disordered" evidence="1">
    <location>
        <begin position="47"/>
        <end position="66"/>
    </location>
</feature>
<sequence>MSANSEWHDALFREKLQAALDDPRPAIPNDEAAEQFARRRAVALSKRVEMEGKSDREHFGPDEIGN</sequence>
<dbReference type="InterPro" id="IPR048851">
    <property type="entry name" value="PaaA2_dom"/>
</dbReference>
<organism evidence="3 4">
    <name type="scientific">Variovorax rhizosphaerae</name>
    <dbReference type="NCBI Taxonomy" id="1836200"/>
    <lineage>
        <taxon>Bacteria</taxon>
        <taxon>Pseudomonadati</taxon>
        <taxon>Pseudomonadota</taxon>
        <taxon>Betaproteobacteria</taxon>
        <taxon>Burkholderiales</taxon>
        <taxon>Comamonadaceae</taxon>
        <taxon>Variovorax</taxon>
    </lineage>
</organism>
<dbReference type="EMBL" id="JBBKZT010000005">
    <property type="protein sequence ID" value="MEJ8847563.1"/>
    <property type="molecule type" value="Genomic_DNA"/>
</dbReference>
<comment type="caution">
    <text evidence="3">The sequence shown here is derived from an EMBL/GenBank/DDBJ whole genome shotgun (WGS) entry which is preliminary data.</text>
</comment>
<evidence type="ECO:0000313" key="3">
    <source>
        <dbReference type="EMBL" id="MEJ8847563.1"/>
    </source>
</evidence>
<gene>
    <name evidence="3" type="ORF">WKW82_12970</name>
</gene>
<evidence type="ECO:0000313" key="4">
    <source>
        <dbReference type="Proteomes" id="UP001385892"/>
    </source>
</evidence>
<reference evidence="3 4" key="1">
    <citation type="submission" date="2024-03" db="EMBL/GenBank/DDBJ databases">
        <title>Novel species of the genus Variovorax.</title>
        <authorList>
            <person name="Liu Q."/>
            <person name="Xin Y.-H."/>
        </authorList>
    </citation>
    <scope>NUCLEOTIDE SEQUENCE [LARGE SCALE GENOMIC DNA]</scope>
    <source>
        <strain evidence="3 4">KACC 18900</strain>
    </source>
</reference>
<dbReference type="Pfam" id="PF21217">
    <property type="entry name" value="PaaA2"/>
    <property type="match status" value="1"/>
</dbReference>
<name>A0ABU8WJ68_9BURK</name>
<evidence type="ECO:0000256" key="1">
    <source>
        <dbReference type="SAM" id="MobiDB-lite"/>
    </source>
</evidence>
<accession>A0ABU8WJ68</accession>
<dbReference type="Proteomes" id="UP001385892">
    <property type="component" value="Unassembled WGS sequence"/>
</dbReference>
<dbReference type="Gene3D" id="6.20.450.20">
    <property type="match status" value="1"/>
</dbReference>
<protein>
    <recommendedName>
        <fullName evidence="2">Stability determinant domain-containing protein</fullName>
    </recommendedName>
</protein>